<feature type="region of interest" description="Disordered" evidence="1">
    <location>
        <begin position="1"/>
        <end position="134"/>
    </location>
</feature>
<dbReference type="EMBL" id="AGQR02000243">
    <property type="protein sequence ID" value="PIM04949.1"/>
    <property type="molecule type" value="Genomic_DNA"/>
</dbReference>
<dbReference type="AlphaFoldDB" id="A0A2G8YD70"/>
<feature type="compositionally biased region" description="Basic residues" evidence="1">
    <location>
        <begin position="1"/>
        <end position="23"/>
    </location>
</feature>
<feature type="compositionally biased region" description="Basic and acidic residues" evidence="1">
    <location>
        <begin position="53"/>
        <end position="74"/>
    </location>
</feature>
<sequence length="288" mass="34041">MLPKVHARAKKRRKEKGNQHVKKQTSEAHEKPRKETNEKKKKKKGRGKKRRGKTEEKKEQGKESKKERTKERTKFPRVVFHRTENQKAQGYHKREQRRRPLPGLSHAFRLVKRRGEKHGKKEINSRDRRQRPAEKVRLLGGAIVSFLCTVRDKDATGDTQTGGERCRRKSRHTVPYRRSRSRGRAATRRRGRRSSRRRRRNGRLLRFSRQAAERVAARGYKREDKAPWKKSRMRERNRVVLESRLRLNTLAKRDRRCGHGRGAAGWGEEPMGETERRSACRQSQKASS</sequence>
<accession>A0A2G8YD70</accession>
<protein>
    <submittedName>
        <fullName evidence="2">Uncharacterized protein</fullName>
    </submittedName>
</protein>
<gene>
    <name evidence="2" type="ORF">TGCOUG_218390</name>
</gene>
<comment type="caution">
    <text evidence="2">The sequence shown here is derived from an EMBL/GenBank/DDBJ whole genome shotgun (WGS) entry which is preliminary data.</text>
</comment>
<evidence type="ECO:0000313" key="3">
    <source>
        <dbReference type="Proteomes" id="UP000236343"/>
    </source>
</evidence>
<feature type="compositionally biased region" description="Basic residues" evidence="1">
    <location>
        <begin position="90"/>
        <end position="100"/>
    </location>
</feature>
<feature type="compositionally biased region" description="Basic and acidic residues" evidence="1">
    <location>
        <begin position="119"/>
        <end position="134"/>
    </location>
</feature>
<feature type="region of interest" description="Disordered" evidence="1">
    <location>
        <begin position="252"/>
        <end position="288"/>
    </location>
</feature>
<proteinExistence type="predicted"/>
<dbReference type="VEuPathDB" id="ToxoDB:TGCOUG_218390"/>
<dbReference type="Proteomes" id="UP000236343">
    <property type="component" value="Unassembled WGS sequence"/>
</dbReference>
<feature type="compositionally biased region" description="Basic residues" evidence="1">
    <location>
        <begin position="109"/>
        <end position="118"/>
    </location>
</feature>
<reference evidence="2 3" key="1">
    <citation type="journal article" date="2016" name="Nat. Commun.">
        <title>Local admixture of amplified and diversified secreted pathogenesis determinants shapes mosaic Toxoplasma gondii genomes.</title>
        <authorList>
            <person name="Lorenzi H."/>
            <person name="Khan A."/>
            <person name="Behnke M.S."/>
            <person name="Namasivayam S."/>
            <person name="Swapna L.S."/>
            <person name="Hadjithomas M."/>
            <person name="Karamycheva S."/>
            <person name="Pinney D."/>
            <person name="Brunk B.P."/>
            <person name="Ajioka J.W."/>
            <person name="Ajzenberg D."/>
            <person name="Boothroyd J.C."/>
            <person name="Boyle J.P."/>
            <person name="Darde M.L."/>
            <person name="Diaz-Miranda M.A."/>
            <person name="Dubey J.P."/>
            <person name="Fritz H.M."/>
            <person name="Gennari S.M."/>
            <person name="Gregory B.D."/>
            <person name="Kim K."/>
            <person name="Saeij J.P."/>
            <person name="Su C."/>
            <person name="White M.W."/>
            <person name="Zhu X.Q."/>
            <person name="Howe D.K."/>
            <person name="Rosenthal B.M."/>
            <person name="Grigg M.E."/>
            <person name="Parkinson J."/>
            <person name="Liu L."/>
            <person name="Kissinger J.C."/>
            <person name="Roos D.S."/>
            <person name="Sibley L.D."/>
        </authorList>
    </citation>
    <scope>NUCLEOTIDE SEQUENCE [LARGE SCALE GENOMIC DNA]</scope>
    <source>
        <strain evidence="2 3">COUG</strain>
    </source>
</reference>
<evidence type="ECO:0000313" key="2">
    <source>
        <dbReference type="EMBL" id="PIM04949.1"/>
    </source>
</evidence>
<organism evidence="2 3">
    <name type="scientific">Toxoplasma gondii COUG</name>
    <dbReference type="NCBI Taxonomy" id="1074873"/>
    <lineage>
        <taxon>Eukaryota</taxon>
        <taxon>Sar</taxon>
        <taxon>Alveolata</taxon>
        <taxon>Apicomplexa</taxon>
        <taxon>Conoidasida</taxon>
        <taxon>Coccidia</taxon>
        <taxon>Eucoccidiorida</taxon>
        <taxon>Eimeriorina</taxon>
        <taxon>Sarcocystidae</taxon>
        <taxon>Toxoplasma</taxon>
    </lineage>
</organism>
<feature type="region of interest" description="Disordered" evidence="1">
    <location>
        <begin position="154"/>
        <end position="204"/>
    </location>
</feature>
<feature type="compositionally biased region" description="Basic residues" evidence="1">
    <location>
        <begin position="39"/>
        <end position="52"/>
    </location>
</feature>
<name>A0A2G8YD70_TOXGO</name>
<evidence type="ECO:0000256" key="1">
    <source>
        <dbReference type="SAM" id="MobiDB-lite"/>
    </source>
</evidence>
<feature type="compositionally biased region" description="Basic and acidic residues" evidence="1">
    <location>
        <begin position="24"/>
        <end position="38"/>
    </location>
</feature>
<feature type="compositionally biased region" description="Basic residues" evidence="1">
    <location>
        <begin position="166"/>
        <end position="203"/>
    </location>
</feature>